<dbReference type="Proteomes" id="UP000295560">
    <property type="component" value="Unassembled WGS sequence"/>
</dbReference>
<name>A0A4R1I3G8_PSEEN</name>
<organism evidence="1 2">
    <name type="scientific">Pseudonocardia endophytica</name>
    <dbReference type="NCBI Taxonomy" id="401976"/>
    <lineage>
        <taxon>Bacteria</taxon>
        <taxon>Bacillati</taxon>
        <taxon>Actinomycetota</taxon>
        <taxon>Actinomycetes</taxon>
        <taxon>Pseudonocardiales</taxon>
        <taxon>Pseudonocardiaceae</taxon>
        <taxon>Pseudonocardia</taxon>
    </lineage>
</organism>
<comment type="caution">
    <text evidence="1">The sequence shown here is derived from an EMBL/GenBank/DDBJ whole genome shotgun (WGS) entry which is preliminary data.</text>
</comment>
<keyword evidence="2" id="KW-1185">Reference proteome</keyword>
<dbReference type="RefSeq" id="WP_207908542.1">
    <property type="nucleotide sequence ID" value="NZ_SMFZ01000001.1"/>
</dbReference>
<accession>A0A4R1I3G8</accession>
<evidence type="ECO:0000313" key="1">
    <source>
        <dbReference type="EMBL" id="TCK24532.1"/>
    </source>
</evidence>
<proteinExistence type="predicted"/>
<sequence length="72" mass="8315">MEIPPDVVGNEFAEVSVRIDADANSRRVRLEDLRTGRVRFLDALELETLVWLPEGNLRRLLDPAADRWREDA</sequence>
<dbReference type="AlphaFoldDB" id="A0A4R1I3G8"/>
<gene>
    <name evidence="1" type="ORF">EV378_0306</name>
</gene>
<reference evidence="1 2" key="1">
    <citation type="submission" date="2019-03" db="EMBL/GenBank/DDBJ databases">
        <title>Sequencing the genomes of 1000 actinobacteria strains.</title>
        <authorList>
            <person name="Klenk H.-P."/>
        </authorList>
    </citation>
    <scope>NUCLEOTIDE SEQUENCE [LARGE SCALE GENOMIC DNA]</scope>
    <source>
        <strain evidence="1 2">DSM 44969</strain>
    </source>
</reference>
<protein>
    <submittedName>
        <fullName evidence="1">Uncharacterized protein</fullName>
    </submittedName>
</protein>
<dbReference type="EMBL" id="SMFZ01000001">
    <property type="protein sequence ID" value="TCK24532.1"/>
    <property type="molecule type" value="Genomic_DNA"/>
</dbReference>
<evidence type="ECO:0000313" key="2">
    <source>
        <dbReference type="Proteomes" id="UP000295560"/>
    </source>
</evidence>